<evidence type="ECO:0008006" key="6">
    <source>
        <dbReference type="Google" id="ProtNLM"/>
    </source>
</evidence>
<keyword evidence="1" id="KW-0802">TPR repeat</keyword>
<dbReference type="NCBIfam" id="NF047558">
    <property type="entry name" value="TPR_END_plus"/>
    <property type="match status" value="1"/>
</dbReference>
<feature type="repeat" description="TPR" evidence="1">
    <location>
        <begin position="175"/>
        <end position="208"/>
    </location>
</feature>
<dbReference type="SUPFAM" id="SSF48452">
    <property type="entry name" value="TPR-like"/>
    <property type="match status" value="1"/>
</dbReference>
<feature type="signal peptide" evidence="3">
    <location>
        <begin position="1"/>
        <end position="17"/>
    </location>
</feature>
<keyword evidence="5" id="KW-1185">Reference proteome</keyword>
<protein>
    <recommendedName>
        <fullName evidence="6">Tetratricopeptide repeat protein</fullName>
    </recommendedName>
</protein>
<dbReference type="Proteomes" id="UP000837803">
    <property type="component" value="Unassembled WGS sequence"/>
</dbReference>
<feature type="compositionally biased region" description="Low complexity" evidence="2">
    <location>
        <begin position="30"/>
        <end position="43"/>
    </location>
</feature>
<sequence length="271" mass="29972">MKYILLLLLFSTGILFAQGGMPDFGDGDSDAGTFTGSGSSSDGTSDKSMGFGKKAKQNAEANERLQEAKEKAAEKMESSTPTEPDELNFEDAEGLGYYYLEQGDTDAAAMYLDLAGERIDAADYEAVLGLFTLYELLAQQAKDAGNTELADQAWNTAEALTEHFFTTDPVDEDSYAMHEELAYAYYELGYHKTAAEHFHHALEYMPEEAYTAYMVASCLALTDDTETALDYLEYALAMDLLEYDVDLADDSDLDAVRDTDRYQELAEDFGF</sequence>
<dbReference type="InterPro" id="IPR011990">
    <property type="entry name" value="TPR-like_helical_dom_sf"/>
</dbReference>
<proteinExistence type="predicted"/>
<dbReference type="RefSeq" id="WP_238749321.1">
    <property type="nucleotide sequence ID" value="NZ_CAKLPZ010000001.1"/>
</dbReference>
<evidence type="ECO:0000256" key="3">
    <source>
        <dbReference type="SAM" id="SignalP"/>
    </source>
</evidence>
<feature type="compositionally biased region" description="Basic and acidic residues" evidence="2">
    <location>
        <begin position="61"/>
        <end position="77"/>
    </location>
</feature>
<dbReference type="EMBL" id="CAKLPZ010000001">
    <property type="protein sequence ID" value="CAH0999124.1"/>
    <property type="molecule type" value="Genomic_DNA"/>
</dbReference>
<evidence type="ECO:0000256" key="1">
    <source>
        <dbReference type="PROSITE-ProRule" id="PRU00339"/>
    </source>
</evidence>
<keyword evidence="3" id="KW-0732">Signal</keyword>
<evidence type="ECO:0000256" key="2">
    <source>
        <dbReference type="SAM" id="MobiDB-lite"/>
    </source>
</evidence>
<dbReference type="Gene3D" id="1.25.40.10">
    <property type="entry name" value="Tetratricopeptide repeat domain"/>
    <property type="match status" value="1"/>
</dbReference>
<evidence type="ECO:0000313" key="5">
    <source>
        <dbReference type="Proteomes" id="UP000837803"/>
    </source>
</evidence>
<organism evidence="4 5">
    <name type="scientific">Neolewinella maritima</name>
    <dbReference type="NCBI Taxonomy" id="1383882"/>
    <lineage>
        <taxon>Bacteria</taxon>
        <taxon>Pseudomonadati</taxon>
        <taxon>Bacteroidota</taxon>
        <taxon>Saprospiria</taxon>
        <taxon>Saprospirales</taxon>
        <taxon>Lewinellaceae</taxon>
        <taxon>Neolewinella</taxon>
    </lineage>
</organism>
<accession>A0ABM9AWU1</accession>
<dbReference type="InterPro" id="IPR019734">
    <property type="entry name" value="TPR_rpt"/>
</dbReference>
<evidence type="ECO:0000313" key="4">
    <source>
        <dbReference type="EMBL" id="CAH0999124.1"/>
    </source>
</evidence>
<reference evidence="4" key="1">
    <citation type="submission" date="2021-12" db="EMBL/GenBank/DDBJ databases">
        <authorList>
            <person name="Rodrigo-Torres L."/>
            <person name="Arahal R. D."/>
            <person name="Lucena T."/>
        </authorList>
    </citation>
    <scope>NUCLEOTIDE SEQUENCE</scope>
    <source>
        <strain evidence="4">CECT 8419</strain>
    </source>
</reference>
<feature type="region of interest" description="Disordered" evidence="2">
    <location>
        <begin position="27"/>
        <end position="88"/>
    </location>
</feature>
<dbReference type="PROSITE" id="PS50005">
    <property type="entry name" value="TPR"/>
    <property type="match status" value="1"/>
</dbReference>
<comment type="caution">
    <text evidence="4">The sequence shown here is derived from an EMBL/GenBank/DDBJ whole genome shotgun (WGS) entry which is preliminary data.</text>
</comment>
<gene>
    <name evidence="4" type="ORF">LEM8419_00420</name>
</gene>
<name>A0ABM9AWU1_9BACT</name>
<feature type="chain" id="PRO_5047040762" description="Tetratricopeptide repeat protein" evidence="3">
    <location>
        <begin position="18"/>
        <end position="271"/>
    </location>
</feature>